<gene>
    <name evidence="1" type="ORF">RFI_15350</name>
</gene>
<accession>X6N7X4</accession>
<evidence type="ECO:0000313" key="1">
    <source>
        <dbReference type="EMBL" id="ETO21854.1"/>
    </source>
</evidence>
<comment type="caution">
    <text evidence="1">The sequence shown here is derived from an EMBL/GenBank/DDBJ whole genome shotgun (WGS) entry which is preliminary data.</text>
</comment>
<dbReference type="Proteomes" id="UP000023152">
    <property type="component" value="Unassembled WGS sequence"/>
</dbReference>
<protein>
    <submittedName>
        <fullName evidence="1">Uncharacterized protein</fullName>
    </submittedName>
</protein>
<evidence type="ECO:0000313" key="2">
    <source>
        <dbReference type="Proteomes" id="UP000023152"/>
    </source>
</evidence>
<reference evidence="1 2" key="1">
    <citation type="journal article" date="2013" name="Curr. Biol.">
        <title>The Genome of the Foraminiferan Reticulomyxa filosa.</title>
        <authorList>
            <person name="Glockner G."/>
            <person name="Hulsmann N."/>
            <person name="Schleicher M."/>
            <person name="Noegel A.A."/>
            <person name="Eichinger L."/>
            <person name="Gallinger C."/>
            <person name="Pawlowski J."/>
            <person name="Sierra R."/>
            <person name="Euteneuer U."/>
            <person name="Pillet L."/>
            <person name="Moustafa A."/>
            <person name="Platzer M."/>
            <person name="Groth M."/>
            <person name="Szafranski K."/>
            <person name="Schliwa M."/>
        </authorList>
    </citation>
    <scope>NUCLEOTIDE SEQUENCE [LARGE SCALE GENOMIC DNA]</scope>
</reference>
<organism evidence="1 2">
    <name type="scientific">Reticulomyxa filosa</name>
    <dbReference type="NCBI Taxonomy" id="46433"/>
    <lineage>
        <taxon>Eukaryota</taxon>
        <taxon>Sar</taxon>
        <taxon>Rhizaria</taxon>
        <taxon>Retaria</taxon>
        <taxon>Foraminifera</taxon>
        <taxon>Monothalamids</taxon>
        <taxon>Reticulomyxidae</taxon>
        <taxon>Reticulomyxa</taxon>
    </lineage>
</organism>
<dbReference type="AlphaFoldDB" id="X6N7X4"/>
<proteinExistence type="predicted"/>
<sequence length="174" mass="20258">MAAKANEVKVNIELAFQALSQLPFKTYQSPCIAIKDEILICGGPKKRKCYSYHTIKNEYKLICEYPSNIKLDGHSVIELVNTKKDNTVILLSFGGNEKHTMVMNYASVWNKFFEANANYLIKVFFYLETPPPPWLVSSVIDRPKVLMQNRVFYINFNKLRKTHFHDNIKLLLFF</sequence>
<keyword evidence="2" id="KW-1185">Reference proteome</keyword>
<dbReference type="EMBL" id="ASPP01011242">
    <property type="protein sequence ID" value="ETO21854.1"/>
    <property type="molecule type" value="Genomic_DNA"/>
</dbReference>
<name>X6N7X4_RETFI</name>